<protein>
    <recommendedName>
        <fullName evidence="6">Protein kinase domain-containing protein</fullName>
    </recommendedName>
</protein>
<dbReference type="PANTHER" id="PTHR24346:SF82">
    <property type="entry name" value="KP78A-RELATED"/>
    <property type="match status" value="1"/>
</dbReference>
<reference evidence="7" key="1">
    <citation type="submission" date="2020-12" db="EMBL/GenBank/DDBJ databases">
        <authorList>
            <person name="Iha C."/>
        </authorList>
    </citation>
    <scope>NUCLEOTIDE SEQUENCE</scope>
</reference>
<proteinExistence type="predicted"/>
<keyword evidence="5" id="KW-0067">ATP-binding</keyword>
<dbReference type="Pfam" id="PF00069">
    <property type="entry name" value="Pkinase"/>
    <property type="match status" value="1"/>
</dbReference>
<dbReference type="GO" id="GO:0005524">
    <property type="term" value="F:ATP binding"/>
    <property type="evidence" value="ECO:0007669"/>
    <property type="project" value="UniProtKB-KW"/>
</dbReference>
<dbReference type="AlphaFoldDB" id="A0A8S1JH34"/>
<evidence type="ECO:0000256" key="5">
    <source>
        <dbReference type="ARBA" id="ARBA00022840"/>
    </source>
</evidence>
<dbReference type="OrthoDB" id="541276at2759"/>
<dbReference type="GO" id="GO:0004674">
    <property type="term" value="F:protein serine/threonine kinase activity"/>
    <property type="evidence" value="ECO:0007669"/>
    <property type="project" value="UniProtKB-KW"/>
</dbReference>
<keyword evidence="3" id="KW-0547">Nucleotide-binding</keyword>
<dbReference type="EMBL" id="CAJHUC010002285">
    <property type="protein sequence ID" value="CAD7703531.1"/>
    <property type="molecule type" value="Genomic_DNA"/>
</dbReference>
<feature type="domain" description="Protein kinase" evidence="6">
    <location>
        <begin position="1"/>
        <end position="240"/>
    </location>
</feature>
<evidence type="ECO:0000256" key="2">
    <source>
        <dbReference type="ARBA" id="ARBA00022679"/>
    </source>
</evidence>
<accession>A0A8S1JH34</accession>
<dbReference type="GO" id="GO:0005737">
    <property type="term" value="C:cytoplasm"/>
    <property type="evidence" value="ECO:0007669"/>
    <property type="project" value="TreeGrafter"/>
</dbReference>
<dbReference type="PANTHER" id="PTHR24346">
    <property type="entry name" value="MAP/MICROTUBULE AFFINITY-REGULATING KINASE"/>
    <property type="match status" value="1"/>
</dbReference>
<dbReference type="InterPro" id="IPR000719">
    <property type="entry name" value="Prot_kinase_dom"/>
</dbReference>
<dbReference type="GO" id="GO:0035556">
    <property type="term" value="P:intracellular signal transduction"/>
    <property type="evidence" value="ECO:0007669"/>
    <property type="project" value="TreeGrafter"/>
</dbReference>
<organism evidence="7 8">
    <name type="scientific">Ostreobium quekettii</name>
    <dbReference type="NCBI Taxonomy" id="121088"/>
    <lineage>
        <taxon>Eukaryota</taxon>
        <taxon>Viridiplantae</taxon>
        <taxon>Chlorophyta</taxon>
        <taxon>core chlorophytes</taxon>
        <taxon>Ulvophyceae</taxon>
        <taxon>TCBD clade</taxon>
        <taxon>Bryopsidales</taxon>
        <taxon>Ostreobineae</taxon>
        <taxon>Ostreobiaceae</taxon>
        <taxon>Ostreobium</taxon>
    </lineage>
</organism>
<keyword evidence="2" id="KW-0808">Transferase</keyword>
<evidence type="ECO:0000256" key="1">
    <source>
        <dbReference type="ARBA" id="ARBA00022527"/>
    </source>
</evidence>
<dbReference type="Gene3D" id="1.10.510.10">
    <property type="entry name" value="Transferase(Phosphotransferase) domain 1"/>
    <property type="match status" value="1"/>
</dbReference>
<dbReference type="InterPro" id="IPR011009">
    <property type="entry name" value="Kinase-like_dom_sf"/>
</dbReference>
<sequence length="279" mass="31548">MAGGGLVSIRLLPREGPPAQDRVEHPHIVQLRDVFQSDRWLCLVMDAGLANLADYMTEGGPNRPLDETTARFYFQQLIYAVDYCHRTGYLVTDIKLENVLLFPNPHCRDTRPTLKLAEFGSAVNVLYQRMARSDLTSPDYVAPEVFGRGGHEPAKSDVWSCGVVLYVMVRARLPFTRRSYSDTSLLSQHDLRRAIHRMHDSEFDVGEGLSADCADLVRQCLAPSPANRISIGGIMQHKWFQERLPEGAEKLNDEILERRARLSMKHGVQGGWSEEAWDV</sequence>
<keyword evidence="8" id="KW-1185">Reference proteome</keyword>
<evidence type="ECO:0000313" key="7">
    <source>
        <dbReference type="EMBL" id="CAD7703531.1"/>
    </source>
</evidence>
<comment type="caution">
    <text evidence="7">The sequence shown here is derived from an EMBL/GenBank/DDBJ whole genome shotgun (WGS) entry which is preliminary data.</text>
</comment>
<dbReference type="PROSITE" id="PS50011">
    <property type="entry name" value="PROTEIN_KINASE_DOM"/>
    <property type="match status" value="1"/>
</dbReference>
<dbReference type="Proteomes" id="UP000708148">
    <property type="component" value="Unassembled WGS sequence"/>
</dbReference>
<evidence type="ECO:0000313" key="8">
    <source>
        <dbReference type="Proteomes" id="UP000708148"/>
    </source>
</evidence>
<evidence type="ECO:0000256" key="4">
    <source>
        <dbReference type="ARBA" id="ARBA00022777"/>
    </source>
</evidence>
<keyword evidence="4" id="KW-0418">Kinase</keyword>
<evidence type="ECO:0000256" key="3">
    <source>
        <dbReference type="ARBA" id="ARBA00022741"/>
    </source>
</evidence>
<gene>
    <name evidence="7" type="ORF">OSTQU699_LOCUS8888</name>
</gene>
<evidence type="ECO:0000259" key="6">
    <source>
        <dbReference type="PROSITE" id="PS50011"/>
    </source>
</evidence>
<dbReference type="SUPFAM" id="SSF56112">
    <property type="entry name" value="Protein kinase-like (PK-like)"/>
    <property type="match status" value="1"/>
</dbReference>
<name>A0A8S1JH34_9CHLO</name>
<dbReference type="SMART" id="SM00220">
    <property type="entry name" value="S_TKc"/>
    <property type="match status" value="1"/>
</dbReference>
<keyword evidence="1" id="KW-0723">Serine/threonine-protein kinase</keyword>